<sequence>MTIEKIQPDKLFKRAVGGHVLYSHVVVASGERLVFVSGQLARDKDGQIVGPKDMRAQIKQVGENLKNALEAAGATLGDLVKTTTFVTDIDEFFKHVDVRHNYLGVGLPASTTVEVRRLSHPDLVVEIEAMAILRA</sequence>
<dbReference type="Gene3D" id="3.30.1330.40">
    <property type="entry name" value="RutC-like"/>
    <property type="match status" value="1"/>
</dbReference>
<dbReference type="PANTHER" id="PTHR11803:SF58">
    <property type="entry name" value="PROTEIN HMF1-RELATED"/>
    <property type="match status" value="1"/>
</dbReference>
<dbReference type="GO" id="GO:0005829">
    <property type="term" value="C:cytosol"/>
    <property type="evidence" value="ECO:0007669"/>
    <property type="project" value="TreeGrafter"/>
</dbReference>
<proteinExistence type="inferred from homology"/>
<dbReference type="Pfam" id="PF01042">
    <property type="entry name" value="Ribonuc_L-PSP"/>
    <property type="match status" value="1"/>
</dbReference>
<organism evidence="2 3">
    <name type="scientific">Bradyrhizobium erythrophlei</name>
    <dbReference type="NCBI Taxonomy" id="1437360"/>
    <lineage>
        <taxon>Bacteria</taxon>
        <taxon>Pseudomonadati</taxon>
        <taxon>Pseudomonadota</taxon>
        <taxon>Alphaproteobacteria</taxon>
        <taxon>Hyphomicrobiales</taxon>
        <taxon>Nitrobacteraceae</taxon>
        <taxon>Bradyrhizobium</taxon>
    </lineage>
</organism>
<dbReference type="InterPro" id="IPR006175">
    <property type="entry name" value="YjgF/YER057c/UK114"/>
</dbReference>
<dbReference type="OrthoDB" id="9783572at2"/>
<protein>
    <submittedName>
        <fullName evidence="2">Enamine deaminase RidA, house cleaning of reactive enamine intermediates, YjgF/YER057c/UK114 family</fullName>
    </submittedName>
</protein>
<dbReference type="SUPFAM" id="SSF55298">
    <property type="entry name" value="YjgF-like"/>
    <property type="match status" value="1"/>
</dbReference>
<dbReference type="InterPro" id="IPR035959">
    <property type="entry name" value="RutC-like_sf"/>
</dbReference>
<comment type="similarity">
    <text evidence="1">Belongs to the RutC family.</text>
</comment>
<dbReference type="EMBL" id="LT670849">
    <property type="protein sequence ID" value="SHN78981.1"/>
    <property type="molecule type" value="Genomic_DNA"/>
</dbReference>
<keyword evidence="3" id="KW-1185">Reference proteome</keyword>
<dbReference type="GO" id="GO:0019239">
    <property type="term" value="F:deaminase activity"/>
    <property type="evidence" value="ECO:0007669"/>
    <property type="project" value="TreeGrafter"/>
</dbReference>
<evidence type="ECO:0000313" key="3">
    <source>
        <dbReference type="Proteomes" id="UP000184096"/>
    </source>
</evidence>
<accession>A0A1M7U7I9</accession>
<name>A0A1M7U7I9_9BRAD</name>
<dbReference type="Proteomes" id="UP000184096">
    <property type="component" value="Chromosome I"/>
</dbReference>
<dbReference type="CDD" id="cd00448">
    <property type="entry name" value="YjgF_YER057c_UK114_family"/>
    <property type="match status" value="1"/>
</dbReference>
<dbReference type="PANTHER" id="PTHR11803">
    <property type="entry name" value="2-IMINOBUTANOATE/2-IMINOPROPANOATE DEAMINASE RIDA"/>
    <property type="match status" value="1"/>
</dbReference>
<dbReference type="AlphaFoldDB" id="A0A1M7U7I9"/>
<reference evidence="3" key="1">
    <citation type="submission" date="2016-11" db="EMBL/GenBank/DDBJ databases">
        <authorList>
            <person name="Varghese N."/>
            <person name="Submissions S."/>
        </authorList>
    </citation>
    <scope>NUCLEOTIDE SEQUENCE [LARGE SCALE GENOMIC DNA]</scope>
    <source>
        <strain evidence="3">GAS401</strain>
    </source>
</reference>
<gene>
    <name evidence="2" type="ORF">SAMN05444170_3864</name>
</gene>
<evidence type="ECO:0000256" key="1">
    <source>
        <dbReference type="ARBA" id="ARBA00010552"/>
    </source>
</evidence>
<dbReference type="RefSeq" id="WP_072820097.1">
    <property type="nucleotide sequence ID" value="NZ_LT670849.1"/>
</dbReference>
<evidence type="ECO:0000313" key="2">
    <source>
        <dbReference type="EMBL" id="SHN78981.1"/>
    </source>
</evidence>